<accession>A0ABY4A2D8</accession>
<gene>
    <name evidence="1" type="ORF">INH39_25725</name>
</gene>
<evidence type="ECO:0000313" key="1">
    <source>
        <dbReference type="EMBL" id="UOD28812.1"/>
    </source>
</evidence>
<name>A0ABY4A2D8_9BURK</name>
<dbReference type="EMBL" id="CP063361">
    <property type="protein sequence ID" value="UOD28812.1"/>
    <property type="molecule type" value="Genomic_DNA"/>
</dbReference>
<keyword evidence="2" id="KW-1185">Reference proteome</keyword>
<organism evidence="1 2">
    <name type="scientific">Massilia violaceinigra</name>
    <dbReference type="NCBI Taxonomy" id="2045208"/>
    <lineage>
        <taxon>Bacteria</taxon>
        <taxon>Pseudomonadati</taxon>
        <taxon>Pseudomonadota</taxon>
        <taxon>Betaproteobacteria</taxon>
        <taxon>Burkholderiales</taxon>
        <taxon>Oxalobacteraceae</taxon>
        <taxon>Telluria group</taxon>
        <taxon>Massilia</taxon>
    </lineage>
</organism>
<sequence length="159" mass="18399">MKNHEKKIPLRLRSVYIRESKALMAQDFFPTIVGQNLVGEFRVNPGTVPPTIYDGVRPNEAPTTVLEFSPYFEFRYHRGVTPELISDESVCASISMQIALEYTLLEGKIPRLDDMDAWLEHEVLAQAWPYWQEFCHSTMLRMNLPVMRAPILDLMAEKI</sequence>
<reference evidence="1 2" key="1">
    <citation type="submission" date="2020-10" db="EMBL/GenBank/DDBJ databases">
        <title>Genome analysis of Massilia species.</title>
        <authorList>
            <person name="Jung D.-H."/>
        </authorList>
    </citation>
    <scope>NUCLEOTIDE SEQUENCE [LARGE SCALE GENOMIC DNA]</scope>
    <source>
        <strain evidence="2">sipir</strain>
    </source>
</reference>
<evidence type="ECO:0000313" key="2">
    <source>
        <dbReference type="Proteomes" id="UP000831532"/>
    </source>
</evidence>
<dbReference type="RefSeq" id="WP_243489957.1">
    <property type="nucleotide sequence ID" value="NZ_CP063361.1"/>
</dbReference>
<proteinExistence type="predicted"/>
<protein>
    <submittedName>
        <fullName evidence="1">Uncharacterized protein</fullName>
    </submittedName>
</protein>
<dbReference type="Proteomes" id="UP000831532">
    <property type="component" value="Chromosome"/>
</dbReference>